<organism evidence="2 3">
    <name type="scientific">Paenibacillus kribbensis</name>
    <dbReference type="NCBI Taxonomy" id="172713"/>
    <lineage>
        <taxon>Bacteria</taxon>
        <taxon>Bacillati</taxon>
        <taxon>Bacillota</taxon>
        <taxon>Bacilli</taxon>
        <taxon>Bacillales</taxon>
        <taxon>Paenibacillaceae</taxon>
        <taxon>Paenibacillus</taxon>
    </lineage>
</organism>
<keyword evidence="1" id="KW-0472">Membrane</keyword>
<gene>
    <name evidence="2" type="ORF">B4V02_09045</name>
</gene>
<dbReference type="AlphaFoldDB" id="A0A222WLI3"/>
<dbReference type="KEGG" id="pkb:B4V02_09045"/>
<dbReference type="Proteomes" id="UP000214666">
    <property type="component" value="Chromosome"/>
</dbReference>
<dbReference type="RefSeq" id="WP_094154535.1">
    <property type="nucleotide sequence ID" value="NZ_CP020028.1"/>
</dbReference>
<keyword evidence="3" id="KW-1185">Reference proteome</keyword>
<accession>A0A222WLI3</accession>
<evidence type="ECO:0000313" key="3">
    <source>
        <dbReference type="Proteomes" id="UP000214666"/>
    </source>
</evidence>
<proteinExistence type="predicted"/>
<dbReference type="EMBL" id="CP020028">
    <property type="protein sequence ID" value="ASR46814.1"/>
    <property type="molecule type" value="Genomic_DNA"/>
</dbReference>
<sequence>MEELSSSLSLDKQKQSPQINKLALVATVLSGTTIIAGAIALIVVNNNFKTQVTTLKTENAALIKTVKSVTEKQSAIERDLHSLKISSAFQRIAHTVEGALVTDDFVVNRINIYTEDADTKLTGINIDLENQPRMALVYKQSGQYNISDRELRAKIKPIVDQVEDYYKKFPDTLDWTSSTPVNITVNNYSIATVKNGEVKLEGEK</sequence>
<keyword evidence="1" id="KW-1133">Transmembrane helix</keyword>
<keyword evidence="1" id="KW-0812">Transmembrane</keyword>
<name>A0A222WLI3_9BACL</name>
<reference evidence="2 3" key="1">
    <citation type="submission" date="2017-03" db="EMBL/GenBank/DDBJ databases">
        <title>Complete genome sequence of Paenibacillus Kribbensis producing bioflocculants.</title>
        <authorList>
            <person name="Lee H.-G."/>
            <person name="Oh H.-M."/>
        </authorList>
    </citation>
    <scope>NUCLEOTIDE SEQUENCE [LARGE SCALE GENOMIC DNA]</scope>
    <source>
        <strain evidence="2 3">AM49</strain>
    </source>
</reference>
<evidence type="ECO:0000313" key="2">
    <source>
        <dbReference type="EMBL" id="ASR46814.1"/>
    </source>
</evidence>
<feature type="transmembrane region" description="Helical" evidence="1">
    <location>
        <begin position="22"/>
        <end position="44"/>
    </location>
</feature>
<evidence type="ECO:0000256" key="1">
    <source>
        <dbReference type="SAM" id="Phobius"/>
    </source>
</evidence>
<dbReference type="OrthoDB" id="2628827at2"/>
<protein>
    <submittedName>
        <fullName evidence="2">Uncharacterized protein</fullName>
    </submittedName>
</protein>